<dbReference type="PANTHER" id="PTHR42859">
    <property type="entry name" value="OXIDOREDUCTASE"/>
    <property type="match status" value="1"/>
</dbReference>
<dbReference type="RefSeq" id="WP_261896617.1">
    <property type="nucleotide sequence ID" value="NZ_AP024896.1"/>
</dbReference>
<proteinExistence type="predicted"/>
<evidence type="ECO:0000313" key="8">
    <source>
        <dbReference type="EMBL" id="WPC76207.1"/>
    </source>
</evidence>
<evidence type="ECO:0000256" key="2">
    <source>
        <dbReference type="ARBA" id="ARBA00022485"/>
    </source>
</evidence>
<evidence type="ECO:0000313" key="9">
    <source>
        <dbReference type="Proteomes" id="UP001304071"/>
    </source>
</evidence>
<evidence type="ECO:0000256" key="1">
    <source>
        <dbReference type="ARBA" id="ARBA00022448"/>
    </source>
</evidence>
<evidence type="ECO:0000256" key="5">
    <source>
        <dbReference type="ARBA" id="ARBA00023004"/>
    </source>
</evidence>
<keyword evidence="9" id="KW-1185">Reference proteome</keyword>
<evidence type="ECO:0000256" key="6">
    <source>
        <dbReference type="ARBA" id="ARBA00023014"/>
    </source>
</evidence>
<dbReference type="PROSITE" id="PS51379">
    <property type="entry name" value="4FE4S_FER_2"/>
    <property type="match status" value="3"/>
</dbReference>
<dbReference type="Pfam" id="PF25160">
    <property type="entry name" value="LdpA_Fe-S-bd"/>
    <property type="match status" value="1"/>
</dbReference>
<evidence type="ECO:0000256" key="3">
    <source>
        <dbReference type="ARBA" id="ARBA00022723"/>
    </source>
</evidence>
<sequence>MAIQIGKNCIRNKFDWSNCHQCSTHCPSQAIHFHPQTHVDIDVCNQCGRCIEACPFDAISGTKPTYHIQGKTLFEDNQHPPTPEKLLQLKLSGITQVELKDNNSIWFSPITSINQSLAANGLTKFDILFTDQHYEKISHSKRSLFRSLIKSPLTDKQTRRDMGSTLISEKRPLHRLIFNPNQCNLCQQCQILCPKECITINDKNITLNNENCNGCQLCSDVCVKKSLCVEHGIYQNQSISYSIEEFRCTECGTLYPQVIDESRNSQSICPACQFRKETGIAIYKIG</sequence>
<dbReference type="InterPro" id="IPR017896">
    <property type="entry name" value="4Fe4S_Fe-S-bd"/>
</dbReference>
<dbReference type="PROSITE" id="PS00198">
    <property type="entry name" value="4FE4S_FER_1"/>
    <property type="match status" value="2"/>
</dbReference>
<evidence type="ECO:0000256" key="4">
    <source>
        <dbReference type="ARBA" id="ARBA00022982"/>
    </source>
</evidence>
<gene>
    <name evidence="8" type="ORF">R8Z52_16900</name>
</gene>
<dbReference type="InterPro" id="IPR050294">
    <property type="entry name" value="RnfB_subfamily"/>
</dbReference>
<dbReference type="InterPro" id="IPR017900">
    <property type="entry name" value="4Fe4S_Fe_S_CS"/>
</dbReference>
<feature type="domain" description="4Fe-4S ferredoxin-type" evidence="7">
    <location>
        <begin position="174"/>
        <end position="203"/>
    </location>
</feature>
<dbReference type="InterPro" id="IPR057431">
    <property type="entry name" value="LdpA_Fe-S-bd"/>
</dbReference>
<evidence type="ECO:0000259" key="7">
    <source>
        <dbReference type="PROSITE" id="PS51379"/>
    </source>
</evidence>
<keyword evidence="5" id="KW-0408">Iron</keyword>
<protein>
    <submittedName>
        <fullName evidence="8">4Fe-4S binding protein</fullName>
    </submittedName>
</protein>
<feature type="domain" description="4Fe-4S ferredoxin-type" evidence="7">
    <location>
        <begin position="205"/>
        <end position="232"/>
    </location>
</feature>
<dbReference type="SUPFAM" id="SSF54862">
    <property type="entry name" value="4Fe-4S ferredoxins"/>
    <property type="match status" value="2"/>
</dbReference>
<reference evidence="8 9" key="1">
    <citation type="submission" date="2023-11" db="EMBL/GenBank/DDBJ databases">
        <title>Plant-associative lifestyle of Vibrio porteresiae and its evolutionary dynamics.</title>
        <authorList>
            <person name="Rameshkumar N."/>
            <person name="Kirti K."/>
        </authorList>
    </citation>
    <scope>NUCLEOTIDE SEQUENCE [LARGE SCALE GENOMIC DNA]</scope>
    <source>
        <strain evidence="8 9">MSSRF30</strain>
    </source>
</reference>
<dbReference type="Proteomes" id="UP001304071">
    <property type="component" value="Chromosome 2"/>
</dbReference>
<keyword evidence="6" id="KW-0411">Iron-sulfur</keyword>
<accession>A0ABZ0QKJ9</accession>
<dbReference type="EMBL" id="CP138204">
    <property type="protein sequence ID" value="WPC76207.1"/>
    <property type="molecule type" value="Genomic_DNA"/>
</dbReference>
<organism evidence="8 9">
    <name type="scientific">Vibrio porteresiae DSM 19223</name>
    <dbReference type="NCBI Taxonomy" id="1123496"/>
    <lineage>
        <taxon>Bacteria</taxon>
        <taxon>Pseudomonadati</taxon>
        <taxon>Pseudomonadota</taxon>
        <taxon>Gammaproteobacteria</taxon>
        <taxon>Vibrionales</taxon>
        <taxon>Vibrionaceae</taxon>
        <taxon>Vibrio</taxon>
    </lineage>
</organism>
<feature type="domain" description="4Fe-4S ferredoxin-type" evidence="7">
    <location>
        <begin position="35"/>
        <end position="64"/>
    </location>
</feature>
<keyword evidence="2" id="KW-0004">4Fe-4S</keyword>
<keyword evidence="1" id="KW-0813">Transport</keyword>
<dbReference type="Gene3D" id="3.30.70.20">
    <property type="match status" value="2"/>
</dbReference>
<name>A0ABZ0QKJ9_9VIBR</name>
<keyword evidence="4" id="KW-0249">Electron transport</keyword>
<keyword evidence="3" id="KW-0479">Metal-binding</keyword>
<dbReference type="PANTHER" id="PTHR42859:SF10">
    <property type="entry name" value="DIMETHYLSULFOXIDE REDUCTASE CHAIN B"/>
    <property type="match status" value="1"/>
</dbReference>